<keyword evidence="3" id="KW-1185">Reference proteome</keyword>
<proteinExistence type="predicted"/>
<name>A0AAD6QV57_9ROSI</name>
<evidence type="ECO:0000313" key="3">
    <source>
        <dbReference type="Proteomes" id="UP001164929"/>
    </source>
</evidence>
<organism evidence="2 3">
    <name type="scientific">Populus alba x Populus x berolinensis</name>
    <dbReference type="NCBI Taxonomy" id="444605"/>
    <lineage>
        <taxon>Eukaryota</taxon>
        <taxon>Viridiplantae</taxon>
        <taxon>Streptophyta</taxon>
        <taxon>Embryophyta</taxon>
        <taxon>Tracheophyta</taxon>
        <taxon>Spermatophyta</taxon>
        <taxon>Magnoliopsida</taxon>
        <taxon>eudicotyledons</taxon>
        <taxon>Gunneridae</taxon>
        <taxon>Pentapetalae</taxon>
        <taxon>rosids</taxon>
        <taxon>fabids</taxon>
        <taxon>Malpighiales</taxon>
        <taxon>Salicaceae</taxon>
        <taxon>Saliceae</taxon>
        <taxon>Populus</taxon>
    </lineage>
</organism>
<dbReference type="Proteomes" id="UP001164929">
    <property type="component" value="Chromosome 5"/>
</dbReference>
<sequence>MTANLLMTWSSAGTFTIYKLVSAFTVIFVSLGP</sequence>
<feature type="transmembrane region" description="Helical" evidence="1">
    <location>
        <begin position="12"/>
        <end position="31"/>
    </location>
</feature>
<protein>
    <submittedName>
        <fullName evidence="2">Uncharacterized protein</fullName>
    </submittedName>
</protein>
<keyword evidence="1" id="KW-0472">Membrane</keyword>
<evidence type="ECO:0000313" key="2">
    <source>
        <dbReference type="EMBL" id="KAJ6997167.1"/>
    </source>
</evidence>
<keyword evidence="1" id="KW-1133">Transmembrane helix</keyword>
<reference evidence="2" key="1">
    <citation type="journal article" date="2023" name="Mol. Ecol. Resour.">
        <title>Chromosome-level genome assembly of a triploid poplar Populus alba 'Berolinensis'.</title>
        <authorList>
            <person name="Chen S."/>
            <person name="Yu Y."/>
            <person name="Wang X."/>
            <person name="Wang S."/>
            <person name="Zhang T."/>
            <person name="Zhou Y."/>
            <person name="He R."/>
            <person name="Meng N."/>
            <person name="Wang Y."/>
            <person name="Liu W."/>
            <person name="Liu Z."/>
            <person name="Liu J."/>
            <person name="Guo Q."/>
            <person name="Huang H."/>
            <person name="Sederoff R.R."/>
            <person name="Wang G."/>
            <person name="Qu G."/>
            <person name="Chen S."/>
        </authorList>
    </citation>
    <scope>NUCLEOTIDE SEQUENCE</scope>
    <source>
        <strain evidence="2">SC-2020</strain>
    </source>
</reference>
<comment type="caution">
    <text evidence="2">The sequence shown here is derived from an EMBL/GenBank/DDBJ whole genome shotgun (WGS) entry which is preliminary data.</text>
</comment>
<accession>A0AAD6QV57</accession>
<dbReference type="EMBL" id="JAQIZT010000005">
    <property type="protein sequence ID" value="KAJ6997167.1"/>
    <property type="molecule type" value="Genomic_DNA"/>
</dbReference>
<keyword evidence="1" id="KW-0812">Transmembrane</keyword>
<evidence type="ECO:0000256" key="1">
    <source>
        <dbReference type="SAM" id="Phobius"/>
    </source>
</evidence>
<gene>
    <name evidence="2" type="ORF">NC653_013671</name>
</gene>
<dbReference type="AlphaFoldDB" id="A0AAD6QV57"/>